<dbReference type="AlphaFoldDB" id="A0AAD5QWT7"/>
<gene>
    <name evidence="2" type="ORF">KIN20_024553</name>
</gene>
<feature type="compositionally biased region" description="Basic and acidic residues" evidence="1">
    <location>
        <begin position="1"/>
        <end position="10"/>
    </location>
</feature>
<keyword evidence="3" id="KW-1185">Reference proteome</keyword>
<organism evidence="2 3">
    <name type="scientific">Parelaphostrongylus tenuis</name>
    <name type="common">Meningeal worm</name>
    <dbReference type="NCBI Taxonomy" id="148309"/>
    <lineage>
        <taxon>Eukaryota</taxon>
        <taxon>Metazoa</taxon>
        <taxon>Ecdysozoa</taxon>
        <taxon>Nematoda</taxon>
        <taxon>Chromadorea</taxon>
        <taxon>Rhabditida</taxon>
        <taxon>Rhabditina</taxon>
        <taxon>Rhabditomorpha</taxon>
        <taxon>Strongyloidea</taxon>
        <taxon>Metastrongylidae</taxon>
        <taxon>Parelaphostrongylus</taxon>
    </lineage>
</organism>
<reference evidence="2" key="1">
    <citation type="submission" date="2021-06" db="EMBL/GenBank/DDBJ databases">
        <title>Parelaphostrongylus tenuis whole genome reference sequence.</title>
        <authorList>
            <person name="Garwood T.J."/>
            <person name="Larsen P.A."/>
            <person name="Fountain-Jones N.M."/>
            <person name="Garbe J.R."/>
            <person name="Macchietto M.G."/>
            <person name="Kania S.A."/>
            <person name="Gerhold R.W."/>
            <person name="Richards J.E."/>
            <person name="Wolf T.M."/>
        </authorList>
    </citation>
    <scope>NUCLEOTIDE SEQUENCE</scope>
    <source>
        <strain evidence="2">MNPRO001-30</strain>
        <tissue evidence="2">Meninges</tissue>
    </source>
</reference>
<dbReference type="EMBL" id="JAHQIW010004982">
    <property type="protein sequence ID" value="KAJ1364452.1"/>
    <property type="molecule type" value="Genomic_DNA"/>
</dbReference>
<name>A0AAD5QWT7_PARTN</name>
<comment type="caution">
    <text evidence="2">The sequence shown here is derived from an EMBL/GenBank/DDBJ whole genome shotgun (WGS) entry which is preliminary data.</text>
</comment>
<accession>A0AAD5QWT7</accession>
<feature type="compositionally biased region" description="Low complexity" evidence="1">
    <location>
        <begin position="19"/>
        <end position="28"/>
    </location>
</feature>
<protein>
    <submittedName>
        <fullName evidence="2">Uncharacterized protein</fullName>
    </submittedName>
</protein>
<dbReference type="Proteomes" id="UP001196413">
    <property type="component" value="Unassembled WGS sequence"/>
</dbReference>
<feature type="compositionally biased region" description="Basic and acidic residues" evidence="1">
    <location>
        <begin position="40"/>
        <end position="56"/>
    </location>
</feature>
<feature type="region of interest" description="Disordered" evidence="1">
    <location>
        <begin position="1"/>
        <end position="59"/>
    </location>
</feature>
<sequence length="99" mass="11262">MEVPKKEGNIRRIYRNRNNRSNNNNSTNPEASSGAQRGLGGRDSERPSGERAEKLQSRNVVNMKPYEPMIAYAKVKYVLTSVTQFNYYFAGRTKSTSKV</sequence>
<evidence type="ECO:0000313" key="2">
    <source>
        <dbReference type="EMBL" id="KAJ1364452.1"/>
    </source>
</evidence>
<proteinExistence type="predicted"/>
<evidence type="ECO:0000313" key="3">
    <source>
        <dbReference type="Proteomes" id="UP001196413"/>
    </source>
</evidence>
<evidence type="ECO:0000256" key="1">
    <source>
        <dbReference type="SAM" id="MobiDB-lite"/>
    </source>
</evidence>